<dbReference type="EMBL" id="ML976768">
    <property type="protein sequence ID" value="KAF1965167.1"/>
    <property type="molecule type" value="Genomic_DNA"/>
</dbReference>
<evidence type="ECO:0000313" key="4">
    <source>
        <dbReference type="Proteomes" id="UP000800036"/>
    </source>
</evidence>
<accession>A0A6A5UVW5</accession>
<keyword evidence="4" id="KW-1185">Reference proteome</keyword>
<dbReference type="OrthoDB" id="5128805at2759"/>
<evidence type="ECO:0000256" key="1">
    <source>
        <dbReference type="SAM" id="MobiDB-lite"/>
    </source>
</evidence>
<gene>
    <name evidence="3" type="ORF">BU23DRAFT_604387</name>
</gene>
<dbReference type="AlphaFoldDB" id="A0A6A5UVW5"/>
<keyword evidence="2" id="KW-0812">Transmembrane</keyword>
<keyword evidence="2" id="KW-0472">Membrane</keyword>
<name>A0A6A5UVW5_9PLEO</name>
<dbReference type="Proteomes" id="UP000800036">
    <property type="component" value="Unassembled WGS sequence"/>
</dbReference>
<feature type="transmembrane region" description="Helical" evidence="2">
    <location>
        <begin position="143"/>
        <end position="169"/>
    </location>
</feature>
<feature type="region of interest" description="Disordered" evidence="1">
    <location>
        <begin position="1"/>
        <end position="20"/>
    </location>
</feature>
<protein>
    <submittedName>
        <fullName evidence="3">Uncharacterized protein</fullName>
    </submittedName>
</protein>
<feature type="region of interest" description="Disordered" evidence="1">
    <location>
        <begin position="56"/>
        <end position="124"/>
    </location>
</feature>
<keyword evidence="2" id="KW-1133">Transmembrane helix</keyword>
<reference evidence="3" key="1">
    <citation type="journal article" date="2020" name="Stud. Mycol.">
        <title>101 Dothideomycetes genomes: a test case for predicting lifestyles and emergence of pathogens.</title>
        <authorList>
            <person name="Haridas S."/>
            <person name="Albert R."/>
            <person name="Binder M."/>
            <person name="Bloem J."/>
            <person name="Labutti K."/>
            <person name="Salamov A."/>
            <person name="Andreopoulos B."/>
            <person name="Baker S."/>
            <person name="Barry K."/>
            <person name="Bills G."/>
            <person name="Bluhm B."/>
            <person name="Cannon C."/>
            <person name="Castanera R."/>
            <person name="Culley D."/>
            <person name="Daum C."/>
            <person name="Ezra D."/>
            <person name="Gonzalez J."/>
            <person name="Henrissat B."/>
            <person name="Kuo A."/>
            <person name="Liang C."/>
            <person name="Lipzen A."/>
            <person name="Lutzoni F."/>
            <person name="Magnuson J."/>
            <person name="Mondo S."/>
            <person name="Nolan M."/>
            <person name="Ohm R."/>
            <person name="Pangilinan J."/>
            <person name="Park H.-J."/>
            <person name="Ramirez L."/>
            <person name="Alfaro M."/>
            <person name="Sun H."/>
            <person name="Tritt A."/>
            <person name="Yoshinaga Y."/>
            <person name="Zwiers L.-H."/>
            <person name="Turgeon B."/>
            <person name="Goodwin S."/>
            <person name="Spatafora J."/>
            <person name="Crous P."/>
            <person name="Grigoriev I."/>
        </authorList>
    </citation>
    <scope>NUCLEOTIDE SEQUENCE</scope>
    <source>
        <strain evidence="3">CBS 107.79</strain>
    </source>
</reference>
<proteinExistence type="predicted"/>
<evidence type="ECO:0000256" key="2">
    <source>
        <dbReference type="SAM" id="Phobius"/>
    </source>
</evidence>
<sequence length="761" mass="85520">MTAGEETTPRPDDDPSTASDALSLHTIAEADAYATQEQEDADFALALALEEQESQRYARTQSILRGHDPNRVTAPVAEPTETLPPYYDNPEANVADEEQDGSLPPYRDDPDAAPVEGQTEEETAEPIKRQRAFLRVLRKLFKAWACCLMISTIFTIIVIVVVFVLVLVYGTKSDPKKAAWEASKSQDYQLKLPKLYPDLEAGTTEGCKNAWRTVEEAQSLPCHRMILSSAWDNGDAHEANAAGADPYYYSDAICTATCQGALNRMARPLAKSCTVRTDRFDFANYGKDGKAYFAKGPGRIEESPVHVAKNLLERYERFCHRPTKRSDRSEWGTCAADLWMEWGIVDGKKEAHMNGMDQFLKQTSVRKTTPAARRTVSYWKSPGVNATRTVKVRSREFGPGVAETDCSRCTLEWFERKMRSFEFGQMLDPATGKPLGLTEFREKLQSAIRRCRVTNGALPRVDAKWTELGWWCDGKPCNVDKPYFSPVTLAVLHGWSQEEKQFRGVRELIAKKEAPKDVLHGMQVFLDGVKDMPCGIAFSRLIAKDQIIPYSHIVARLCSDECRNALDRFNAQHGALFARLSKDPKWGNMFQYTSKAAEIVDQVCLSTIPNAILQSPENLCAPGYAAVGYAEWIFAETEDYDPRIIHRSVILDAFSREIDALAARLPARVPAPKTDPESARIQSKKLAESACNTCAGAIFIGKEPNWKKTVDEYHDDPNINGTAYVAAAKKGWLTCGKMYGMEFNEWQKRRMWKRYGLDWND</sequence>
<evidence type="ECO:0000313" key="3">
    <source>
        <dbReference type="EMBL" id="KAF1965167.1"/>
    </source>
</evidence>
<organism evidence="3 4">
    <name type="scientific">Bimuria novae-zelandiae CBS 107.79</name>
    <dbReference type="NCBI Taxonomy" id="1447943"/>
    <lineage>
        <taxon>Eukaryota</taxon>
        <taxon>Fungi</taxon>
        <taxon>Dikarya</taxon>
        <taxon>Ascomycota</taxon>
        <taxon>Pezizomycotina</taxon>
        <taxon>Dothideomycetes</taxon>
        <taxon>Pleosporomycetidae</taxon>
        <taxon>Pleosporales</taxon>
        <taxon>Massarineae</taxon>
        <taxon>Didymosphaeriaceae</taxon>
        <taxon>Bimuria</taxon>
    </lineage>
</organism>